<evidence type="ECO:0000256" key="2">
    <source>
        <dbReference type="ARBA" id="ARBA00006044"/>
    </source>
</evidence>
<dbReference type="CDD" id="cd07999">
    <property type="entry name" value="GH7_CBH_EG"/>
    <property type="match status" value="1"/>
</dbReference>
<keyword evidence="10" id="KW-0732">Signal</keyword>
<evidence type="ECO:0000256" key="7">
    <source>
        <dbReference type="ARBA" id="ARBA00023295"/>
    </source>
</evidence>
<evidence type="ECO:0000256" key="3">
    <source>
        <dbReference type="ARBA" id="ARBA00022801"/>
    </source>
</evidence>
<dbReference type="InterPro" id="IPR013320">
    <property type="entry name" value="ConA-like_dom_sf"/>
</dbReference>
<dbReference type="EMBL" id="JBANRG010000061">
    <property type="protein sequence ID" value="KAK7441832.1"/>
    <property type="molecule type" value="Genomic_DNA"/>
</dbReference>
<keyword evidence="8 9" id="KW-0624">Polysaccharide degradation</keyword>
<dbReference type="Gene3D" id="2.70.100.10">
    <property type="entry name" value="Glycoside hydrolase, family 7, domain"/>
    <property type="match status" value="1"/>
</dbReference>
<dbReference type="PANTHER" id="PTHR33753:SF1">
    <property type="entry name" value="ENDO-BETA-1,4-GLUCANASE CELB"/>
    <property type="match status" value="1"/>
</dbReference>
<keyword evidence="4 9" id="KW-0136">Cellulose degradation</keyword>
<dbReference type="PRINTS" id="PR00734">
    <property type="entry name" value="GLHYDRLASE7"/>
</dbReference>
<evidence type="ECO:0000256" key="1">
    <source>
        <dbReference type="ARBA" id="ARBA00000966"/>
    </source>
</evidence>
<accession>A0ABR1IXK0</accession>
<dbReference type="Proteomes" id="UP001498398">
    <property type="component" value="Unassembled WGS sequence"/>
</dbReference>
<keyword evidence="3 9" id="KW-0378">Hydrolase</keyword>
<evidence type="ECO:0000256" key="10">
    <source>
        <dbReference type="SAM" id="SignalP"/>
    </source>
</evidence>
<dbReference type="InterPro" id="IPR037019">
    <property type="entry name" value="Glyco_hydro_7_sf"/>
</dbReference>
<keyword evidence="5" id="KW-0325">Glycoprotein</keyword>
<organism evidence="11 12">
    <name type="scientific">Marasmiellus scandens</name>
    <dbReference type="NCBI Taxonomy" id="2682957"/>
    <lineage>
        <taxon>Eukaryota</taxon>
        <taxon>Fungi</taxon>
        <taxon>Dikarya</taxon>
        <taxon>Basidiomycota</taxon>
        <taxon>Agaricomycotina</taxon>
        <taxon>Agaricomycetes</taxon>
        <taxon>Agaricomycetidae</taxon>
        <taxon>Agaricales</taxon>
        <taxon>Marasmiineae</taxon>
        <taxon>Omphalotaceae</taxon>
        <taxon>Marasmiellus</taxon>
    </lineage>
</organism>
<evidence type="ECO:0000256" key="4">
    <source>
        <dbReference type="ARBA" id="ARBA00023001"/>
    </source>
</evidence>
<comment type="catalytic activity">
    <reaction evidence="1">
        <text>Endohydrolysis of (1-&gt;4)-beta-D-glucosidic linkages in cellulose, lichenin and cereal beta-D-glucans.</text>
        <dbReference type="EC" id="3.2.1.4"/>
    </reaction>
</comment>
<dbReference type="EC" id="3.2.1.-" evidence="9"/>
<proteinExistence type="inferred from homology"/>
<dbReference type="SUPFAM" id="SSF49899">
    <property type="entry name" value="Concanavalin A-like lectins/glucanases"/>
    <property type="match status" value="1"/>
</dbReference>
<evidence type="ECO:0000313" key="11">
    <source>
        <dbReference type="EMBL" id="KAK7441832.1"/>
    </source>
</evidence>
<comment type="similarity">
    <text evidence="2 9">Belongs to the glycosyl hydrolase 7 (cellulase C) family.</text>
</comment>
<protein>
    <recommendedName>
        <fullName evidence="9">Glucanase</fullName>
        <ecNumber evidence="9">3.2.1.-</ecNumber>
    </recommendedName>
</protein>
<dbReference type="InterPro" id="IPR001722">
    <property type="entry name" value="Glyco_hydro_7"/>
</dbReference>
<keyword evidence="12" id="KW-1185">Reference proteome</keyword>
<evidence type="ECO:0000256" key="9">
    <source>
        <dbReference type="RuleBase" id="RU361164"/>
    </source>
</evidence>
<feature type="signal peptide" evidence="10">
    <location>
        <begin position="1"/>
        <end position="16"/>
    </location>
</feature>
<dbReference type="Pfam" id="PF00840">
    <property type="entry name" value="Glyco_hydro_7"/>
    <property type="match status" value="1"/>
</dbReference>
<evidence type="ECO:0000313" key="12">
    <source>
        <dbReference type="Proteomes" id="UP001498398"/>
    </source>
</evidence>
<keyword evidence="6" id="KW-0119">Carbohydrate metabolism</keyword>
<keyword evidence="7 9" id="KW-0326">Glycosidase</keyword>
<feature type="chain" id="PRO_5045358127" description="Glucanase" evidence="10">
    <location>
        <begin position="17"/>
        <end position="427"/>
    </location>
</feature>
<reference evidence="11 12" key="1">
    <citation type="submission" date="2024-01" db="EMBL/GenBank/DDBJ databases">
        <title>A draft genome for the cacao thread blight pathogen Marasmiellus scandens.</title>
        <authorList>
            <person name="Baruah I.K."/>
            <person name="Leung J."/>
            <person name="Bukari Y."/>
            <person name="Amoako-Attah I."/>
            <person name="Meinhardt L.W."/>
            <person name="Bailey B.A."/>
            <person name="Cohen S.P."/>
        </authorList>
    </citation>
    <scope>NUCLEOTIDE SEQUENCE [LARGE SCALE GENOMIC DNA]</scope>
    <source>
        <strain evidence="11 12">GH-19</strain>
    </source>
</reference>
<gene>
    <name evidence="11" type="ORF">VKT23_016493</name>
</gene>
<evidence type="ECO:0000256" key="8">
    <source>
        <dbReference type="ARBA" id="ARBA00023326"/>
    </source>
</evidence>
<dbReference type="PANTHER" id="PTHR33753">
    <property type="entry name" value="1,4-BETA-D-GLUCAN CELLOBIOHYDROLASE B"/>
    <property type="match status" value="1"/>
</dbReference>
<comment type="caution">
    <text evidence="11">The sequence shown here is derived from an EMBL/GenBank/DDBJ whole genome shotgun (WGS) entry which is preliminary data.</text>
</comment>
<name>A0ABR1IXK0_9AGAR</name>
<evidence type="ECO:0000256" key="6">
    <source>
        <dbReference type="ARBA" id="ARBA00023277"/>
    </source>
</evidence>
<sequence>MTSALAILSFAFSTAAQQVGSFTPEVHPGITFQTCTTSDGCITQYGSVVLDANVRLLHTASGENCNPAGIPTGFNATICPDAETCADNCALEGVDYIANGVTTSGSAVNLVFGNRGARIYLLDDTDNYVEFRVLNQEFTFDVNTSNVPCGYNGALYFSEMSVDGGLSPTNKAGAAYGTGYCDAQCRFDVNFFNGTTNINGTLGACCNEMDLWEANSLATQIAPHPCNITREFLCTGSECSNLCDPSGCAVNPFRLGNQSFYGPGKIVDTNKPFTVVTQFITDDNTPTGSLIAINRIYVQDGVVIQNSEVDLPGLPTVNSVTQNLCTAKENVLGDAVSFNTYGGLAQMGKSLERGAVLVISLWDDLTGGMTWLDGLEGDDPSVPGALRGPCTVNDVVSDPSASITFSNIKVGDINSTFSLCSGPPFVQ</sequence>
<evidence type="ECO:0000256" key="5">
    <source>
        <dbReference type="ARBA" id="ARBA00023180"/>
    </source>
</evidence>